<dbReference type="InParanoid" id="A0BY80"/>
<evidence type="ECO:0000259" key="4">
    <source>
        <dbReference type="PROSITE" id="PS51634"/>
    </source>
</evidence>
<dbReference type="SMART" id="SM01114">
    <property type="entry name" value="CXC"/>
    <property type="match status" value="2"/>
</dbReference>
<dbReference type="Pfam" id="PF03638">
    <property type="entry name" value="TCR"/>
    <property type="match status" value="2"/>
</dbReference>
<dbReference type="PANTHER" id="PTHR12446">
    <property type="entry name" value="TESMIN/TSO1-RELATED"/>
    <property type="match status" value="1"/>
</dbReference>
<comment type="subcellular location">
    <subcellularLocation>
        <location evidence="1">Nucleus</location>
    </subcellularLocation>
</comment>
<comment type="similarity">
    <text evidence="2">Belongs to the lin-54 family.</text>
</comment>
<accession>A0BY80</accession>
<dbReference type="PANTHER" id="PTHR12446:SF34">
    <property type="entry name" value="PROTEIN LIN-54 HOMOLOG"/>
    <property type="match status" value="1"/>
</dbReference>
<reference evidence="5 6" key="1">
    <citation type="journal article" date="2006" name="Nature">
        <title>Global trends of whole-genome duplications revealed by the ciliate Paramecium tetraurelia.</title>
        <authorList>
            <consortium name="Genoscope"/>
            <person name="Aury J.-M."/>
            <person name="Jaillon O."/>
            <person name="Duret L."/>
            <person name="Noel B."/>
            <person name="Jubin C."/>
            <person name="Porcel B.M."/>
            <person name="Segurens B."/>
            <person name="Daubin V."/>
            <person name="Anthouard V."/>
            <person name="Aiach N."/>
            <person name="Arnaiz O."/>
            <person name="Billaut A."/>
            <person name="Beisson J."/>
            <person name="Blanc I."/>
            <person name="Bouhouche K."/>
            <person name="Camara F."/>
            <person name="Duharcourt S."/>
            <person name="Guigo R."/>
            <person name="Gogendeau D."/>
            <person name="Katinka M."/>
            <person name="Keller A.-M."/>
            <person name="Kissmehl R."/>
            <person name="Klotz C."/>
            <person name="Koll F."/>
            <person name="Le Moue A."/>
            <person name="Lepere C."/>
            <person name="Malinsky S."/>
            <person name="Nowacki M."/>
            <person name="Nowak J.K."/>
            <person name="Plattner H."/>
            <person name="Poulain J."/>
            <person name="Ruiz F."/>
            <person name="Serrano V."/>
            <person name="Zagulski M."/>
            <person name="Dessen P."/>
            <person name="Betermier M."/>
            <person name="Weissenbach J."/>
            <person name="Scarpelli C."/>
            <person name="Schachter V."/>
            <person name="Sperling L."/>
            <person name="Meyer E."/>
            <person name="Cohen J."/>
            <person name="Wincker P."/>
        </authorList>
    </citation>
    <scope>NUCLEOTIDE SEQUENCE [LARGE SCALE GENOMIC DNA]</scope>
    <source>
        <strain evidence="5 6">Stock d4-2</strain>
    </source>
</reference>
<evidence type="ECO:0000313" key="6">
    <source>
        <dbReference type="Proteomes" id="UP000000600"/>
    </source>
</evidence>
<evidence type="ECO:0000256" key="3">
    <source>
        <dbReference type="ARBA" id="ARBA00023242"/>
    </source>
</evidence>
<dbReference type="Proteomes" id="UP000000600">
    <property type="component" value="Unassembled WGS sequence"/>
</dbReference>
<dbReference type="STRING" id="5888.A0BY80"/>
<evidence type="ECO:0000313" key="5">
    <source>
        <dbReference type="EMBL" id="CAK63497.1"/>
    </source>
</evidence>
<evidence type="ECO:0000256" key="2">
    <source>
        <dbReference type="ARBA" id="ARBA00007267"/>
    </source>
</evidence>
<dbReference type="AlphaFoldDB" id="A0BY80"/>
<proteinExistence type="inferred from homology"/>
<dbReference type="GO" id="GO:0005634">
    <property type="term" value="C:nucleus"/>
    <property type="evidence" value="ECO:0000318"/>
    <property type="project" value="GO_Central"/>
</dbReference>
<sequence>MFTRLQMINPGCDTIFNDQETNENLNFLTQPIKKIFLSNELTIPQIVIKSNFQQELICFMLELHKPNKSHSIIQNRNHSRSFNHNQQFRISLNYPQANLNLSPSIKNKGMYYYSIHLQPHTQYYNLNLNIIFEILQPNLFYLNQEHKPCNCRKSKCLKLYCDCFAVGKLCSSKCNCCGCFNNSSNLLERNSFIQKMIERNPQAFNQKVQEVESKMTHAKGCNCRKSGCQKKYCECYQMGIECSDNCKCDGCLNCSSNTLTKQQDTSQYSLNRKLNF</sequence>
<gene>
    <name evidence="5" type="ORF">GSPATT00033350001</name>
</gene>
<dbReference type="InterPro" id="IPR005172">
    <property type="entry name" value="CRC"/>
</dbReference>
<dbReference type="eggNOG" id="KOG1171">
    <property type="taxonomic scope" value="Eukaryota"/>
</dbReference>
<dbReference type="GeneID" id="5016679"/>
<evidence type="ECO:0000256" key="1">
    <source>
        <dbReference type="ARBA" id="ARBA00004123"/>
    </source>
</evidence>
<protein>
    <recommendedName>
        <fullName evidence="4">CRC domain-containing protein</fullName>
    </recommendedName>
</protein>
<dbReference type="KEGG" id="ptm:GSPATT00033350001"/>
<organism evidence="5 6">
    <name type="scientific">Paramecium tetraurelia</name>
    <dbReference type="NCBI Taxonomy" id="5888"/>
    <lineage>
        <taxon>Eukaryota</taxon>
        <taxon>Sar</taxon>
        <taxon>Alveolata</taxon>
        <taxon>Ciliophora</taxon>
        <taxon>Intramacronucleata</taxon>
        <taxon>Oligohymenophorea</taxon>
        <taxon>Peniculida</taxon>
        <taxon>Parameciidae</taxon>
        <taxon>Paramecium</taxon>
    </lineage>
</organism>
<name>A0BY80_PARTE</name>
<dbReference type="OrthoDB" id="6283463at2759"/>
<dbReference type="InterPro" id="IPR028307">
    <property type="entry name" value="Lin-54_fam"/>
</dbReference>
<dbReference type="EMBL" id="CT868026">
    <property type="protein sequence ID" value="CAK63497.1"/>
    <property type="molecule type" value="Genomic_DNA"/>
</dbReference>
<dbReference type="HOGENOM" id="CLU_088096_0_0_1"/>
<dbReference type="GO" id="GO:0006355">
    <property type="term" value="P:regulation of DNA-templated transcription"/>
    <property type="evidence" value="ECO:0000318"/>
    <property type="project" value="GO_Central"/>
</dbReference>
<keyword evidence="3" id="KW-0539">Nucleus</keyword>
<dbReference type="PROSITE" id="PS51634">
    <property type="entry name" value="CRC"/>
    <property type="match status" value="1"/>
</dbReference>
<dbReference type="InterPro" id="IPR033467">
    <property type="entry name" value="Tesmin/TSO1-like_CXC"/>
</dbReference>
<keyword evidence="6" id="KW-1185">Reference proteome</keyword>
<dbReference type="RefSeq" id="XP_001430895.1">
    <property type="nucleotide sequence ID" value="XM_001430858.1"/>
</dbReference>
<feature type="domain" description="CRC" evidence="4">
    <location>
        <begin position="145"/>
        <end position="256"/>
    </location>
</feature>